<dbReference type="SUPFAM" id="SSF47413">
    <property type="entry name" value="lambda repressor-like DNA-binding domains"/>
    <property type="match status" value="1"/>
</dbReference>
<gene>
    <name evidence="2" type="ORF">B7R21_07390</name>
</gene>
<protein>
    <recommendedName>
        <fullName evidence="1">HTH cro/C1-type domain-containing protein</fullName>
    </recommendedName>
</protein>
<dbReference type="InterPro" id="IPR001387">
    <property type="entry name" value="Cro/C1-type_HTH"/>
</dbReference>
<dbReference type="Pfam" id="PF13560">
    <property type="entry name" value="HTH_31"/>
    <property type="match status" value="1"/>
</dbReference>
<dbReference type="CDD" id="cd00093">
    <property type="entry name" value="HTH_XRE"/>
    <property type="match status" value="1"/>
</dbReference>
<dbReference type="PROSITE" id="PS50943">
    <property type="entry name" value="HTH_CROC1"/>
    <property type="match status" value="1"/>
</dbReference>
<dbReference type="AlphaFoldDB" id="A0A3E0VX31"/>
<dbReference type="Gene3D" id="1.10.260.40">
    <property type="entry name" value="lambda repressor-like DNA-binding domains"/>
    <property type="match status" value="1"/>
</dbReference>
<proteinExistence type="predicted"/>
<dbReference type="EMBL" id="NBXA01000015">
    <property type="protein sequence ID" value="RFA13883.1"/>
    <property type="molecule type" value="Genomic_DNA"/>
</dbReference>
<accession>A0A3E0VX31</accession>
<sequence>MTTPQPPREPTPGYYHIRKHWRWLMGAAALFLKASRESSGLTQQVVALRAQTSTPALSHIENSKRDPSAAKLDTLLRATGNRLGVVPTNRSGSLEAGAAIHDELAIGDEKSAFRSFLQFSDNLAAETGVVRVVLAANEPPSTGSLLWDAALAAVSEYWLNRGHLPVPDWTTQADRTLAHRTVLSGDRYTRSIDQHDVPREFAARNVAVDRSVLASV</sequence>
<dbReference type="InterPro" id="IPR010982">
    <property type="entry name" value="Lambda_DNA-bd_dom_sf"/>
</dbReference>
<dbReference type="Proteomes" id="UP000256709">
    <property type="component" value="Unassembled WGS sequence"/>
</dbReference>
<dbReference type="OrthoDB" id="5108126at2"/>
<dbReference type="SMART" id="SM00530">
    <property type="entry name" value="HTH_XRE"/>
    <property type="match status" value="1"/>
</dbReference>
<comment type="caution">
    <text evidence="2">The sequence shown here is derived from an EMBL/GenBank/DDBJ whole genome shotgun (WGS) entry which is preliminary data.</text>
</comment>
<dbReference type="GO" id="GO:0003677">
    <property type="term" value="F:DNA binding"/>
    <property type="evidence" value="ECO:0007669"/>
    <property type="project" value="InterPro"/>
</dbReference>
<reference evidence="2 3" key="1">
    <citation type="submission" date="2017-04" db="EMBL/GenBank/DDBJ databases">
        <title>Comparative genome analysis of Subtercola boreus.</title>
        <authorList>
            <person name="Cho Y.-J."/>
            <person name="Cho A."/>
            <person name="Kim O.-S."/>
            <person name="Lee J.-I."/>
        </authorList>
    </citation>
    <scope>NUCLEOTIDE SEQUENCE [LARGE SCALE GENOMIC DNA]</scope>
    <source>
        <strain evidence="2 3">P27444</strain>
    </source>
</reference>
<evidence type="ECO:0000313" key="2">
    <source>
        <dbReference type="EMBL" id="RFA13883.1"/>
    </source>
</evidence>
<evidence type="ECO:0000313" key="3">
    <source>
        <dbReference type="Proteomes" id="UP000256709"/>
    </source>
</evidence>
<name>A0A3E0VX31_9MICO</name>
<evidence type="ECO:0000259" key="1">
    <source>
        <dbReference type="PROSITE" id="PS50943"/>
    </source>
</evidence>
<feature type="domain" description="HTH cro/C1-type" evidence="1">
    <location>
        <begin position="32"/>
        <end position="86"/>
    </location>
</feature>
<organism evidence="2 3">
    <name type="scientific">Subtercola boreus</name>
    <dbReference type="NCBI Taxonomy" id="120213"/>
    <lineage>
        <taxon>Bacteria</taxon>
        <taxon>Bacillati</taxon>
        <taxon>Actinomycetota</taxon>
        <taxon>Actinomycetes</taxon>
        <taxon>Micrococcales</taxon>
        <taxon>Microbacteriaceae</taxon>
        <taxon>Subtercola</taxon>
    </lineage>
</organism>